<feature type="active site" description="Proton donor" evidence="5">
    <location>
        <position position="339"/>
    </location>
</feature>
<comment type="cofactor">
    <cofactor evidence="1 5">
        <name>pyridoxal 5'-phosphate</name>
        <dbReference type="ChEBI" id="CHEBI:597326"/>
    </cofactor>
</comment>
<accession>A0A842HDN3</accession>
<dbReference type="PRINTS" id="PR01179">
    <property type="entry name" value="ODADCRBXLASE"/>
</dbReference>
<dbReference type="RefSeq" id="WP_185675315.1">
    <property type="nucleotide sequence ID" value="NZ_JACHVB010000021.1"/>
</dbReference>
<dbReference type="GO" id="GO:0009089">
    <property type="term" value="P:lysine biosynthetic process via diaminopimelate"/>
    <property type="evidence" value="ECO:0007669"/>
    <property type="project" value="InterPro"/>
</dbReference>
<evidence type="ECO:0000256" key="5">
    <source>
        <dbReference type="PIRSR" id="PIRSR600183-50"/>
    </source>
</evidence>
<feature type="domain" description="Orn/DAP/Arg decarboxylase 2 C-terminal" evidence="7">
    <location>
        <begin position="26"/>
        <end position="375"/>
    </location>
</feature>
<evidence type="ECO:0000259" key="7">
    <source>
        <dbReference type="Pfam" id="PF00278"/>
    </source>
</evidence>
<dbReference type="InterPro" id="IPR029066">
    <property type="entry name" value="PLP-binding_barrel"/>
</dbReference>
<keyword evidence="2" id="KW-0210">Decarboxylase</keyword>
<evidence type="ECO:0000313" key="10">
    <source>
        <dbReference type="Proteomes" id="UP000546464"/>
    </source>
</evidence>
<dbReference type="InterPro" id="IPR022643">
    <property type="entry name" value="De-COase2_C"/>
</dbReference>
<evidence type="ECO:0000259" key="8">
    <source>
        <dbReference type="Pfam" id="PF02784"/>
    </source>
</evidence>
<evidence type="ECO:0000256" key="1">
    <source>
        <dbReference type="ARBA" id="ARBA00001933"/>
    </source>
</evidence>
<dbReference type="PANTHER" id="PTHR43727:SF2">
    <property type="entry name" value="GROUP IV DECARBOXYLASE"/>
    <property type="match status" value="1"/>
</dbReference>
<dbReference type="Pfam" id="PF00278">
    <property type="entry name" value="Orn_DAP_Arg_deC"/>
    <property type="match status" value="1"/>
</dbReference>
<dbReference type="Gene3D" id="3.20.20.10">
    <property type="entry name" value="Alanine racemase"/>
    <property type="match status" value="1"/>
</dbReference>
<evidence type="ECO:0000256" key="2">
    <source>
        <dbReference type="ARBA" id="ARBA00022793"/>
    </source>
</evidence>
<dbReference type="CDD" id="cd06828">
    <property type="entry name" value="PLPDE_III_DapDC"/>
    <property type="match status" value="1"/>
</dbReference>
<keyword evidence="3 5" id="KW-0663">Pyridoxal phosphate</keyword>
<dbReference type="AlphaFoldDB" id="A0A842HDN3"/>
<reference evidence="9 10" key="1">
    <citation type="submission" date="2020-07" db="EMBL/GenBank/DDBJ databases">
        <authorList>
            <person name="Feng X."/>
        </authorList>
    </citation>
    <scope>NUCLEOTIDE SEQUENCE [LARGE SCALE GENOMIC DNA]</scope>
    <source>
        <strain evidence="9 10">JCM31066</strain>
    </source>
</reference>
<dbReference type="GO" id="GO:0008836">
    <property type="term" value="F:diaminopimelate decarboxylase activity"/>
    <property type="evidence" value="ECO:0007669"/>
    <property type="project" value="InterPro"/>
</dbReference>
<evidence type="ECO:0000256" key="3">
    <source>
        <dbReference type="ARBA" id="ARBA00022898"/>
    </source>
</evidence>
<dbReference type="PRINTS" id="PR01181">
    <property type="entry name" value="DAPDCRBXLASE"/>
</dbReference>
<dbReference type="InterPro" id="IPR000183">
    <property type="entry name" value="Orn/DAP/Arg_de-COase"/>
</dbReference>
<evidence type="ECO:0000256" key="6">
    <source>
        <dbReference type="RuleBase" id="RU003737"/>
    </source>
</evidence>
<proteinExistence type="inferred from homology"/>
<dbReference type="Gene3D" id="2.40.37.10">
    <property type="entry name" value="Lyase, Ornithine Decarboxylase, Chain A, domain 1"/>
    <property type="match status" value="1"/>
</dbReference>
<keyword evidence="4" id="KW-0456">Lyase</keyword>
<dbReference type="EMBL" id="JACHVB010000021">
    <property type="protein sequence ID" value="MBC2594329.1"/>
    <property type="molecule type" value="Genomic_DNA"/>
</dbReference>
<dbReference type="SUPFAM" id="SSF51419">
    <property type="entry name" value="PLP-binding barrel"/>
    <property type="match status" value="1"/>
</dbReference>
<dbReference type="PANTHER" id="PTHR43727">
    <property type="entry name" value="DIAMINOPIMELATE DECARBOXYLASE"/>
    <property type="match status" value="1"/>
</dbReference>
<feature type="domain" description="Orn/DAP/Arg decarboxylase 2 N-terminal" evidence="8">
    <location>
        <begin position="38"/>
        <end position="271"/>
    </location>
</feature>
<name>A0A842HDN3_9BACT</name>
<evidence type="ECO:0000256" key="4">
    <source>
        <dbReference type="ARBA" id="ARBA00023239"/>
    </source>
</evidence>
<sequence length="424" mass="45828">MVKETLKFLTPESVRQIAEEFGTPVYVYDEAALTRHAEAALAFPNAFGLTVRFAMKAAPNAAILRVFHRLGLHIDASSGFEVKRALRAGIPAEHISLSTQEFPEDFAQLYKHGIRFNACSLAQLERFGELFPGCRCGLRVNPGLGSGGTGKTNVGGPHSSFGIWHEWLGEAEAIVAKYGLSIIRIHTHIGSGSDPAVWERVALMSLETVKRFPDVVTLNLGGGYKVARMASEKATDLQAIGQPVKAAFEALAAETGRKLKLEIEPGTFLVANAGALVSMVRDVVRTGGPDGMHFLKLDSGMTEILRPSLYAAQHPLVIVPAQERDSSAEREYLVVGHCCESGDILTTGMDDPEALLPRCLPETFPGDLCVVEGAGAYCAAMSAKNYNSFPEAPEVLVGLDGRARLIRRRQHPDQIVQNEVDPGE</sequence>
<dbReference type="Pfam" id="PF02784">
    <property type="entry name" value="Orn_Arg_deC_N"/>
    <property type="match status" value="1"/>
</dbReference>
<dbReference type="InterPro" id="IPR002986">
    <property type="entry name" value="DAP_deCOOHase_LysA"/>
</dbReference>
<comment type="caution">
    <text evidence="9">The sequence shown here is derived from an EMBL/GenBank/DDBJ whole genome shotgun (WGS) entry which is preliminary data.</text>
</comment>
<protein>
    <submittedName>
        <fullName evidence="9">Diaminopimelate decarboxylase</fullName>
    </submittedName>
</protein>
<dbReference type="InterPro" id="IPR022644">
    <property type="entry name" value="De-COase2_N"/>
</dbReference>
<organism evidence="9 10">
    <name type="scientific">Ruficoccus amylovorans</name>
    <dbReference type="NCBI Taxonomy" id="1804625"/>
    <lineage>
        <taxon>Bacteria</taxon>
        <taxon>Pseudomonadati</taxon>
        <taxon>Verrucomicrobiota</taxon>
        <taxon>Opitutia</taxon>
        <taxon>Puniceicoccales</taxon>
        <taxon>Cerasicoccaceae</taxon>
        <taxon>Ruficoccus</taxon>
    </lineage>
</organism>
<keyword evidence="10" id="KW-1185">Reference proteome</keyword>
<dbReference type="SUPFAM" id="SSF50621">
    <property type="entry name" value="Alanine racemase C-terminal domain-like"/>
    <property type="match status" value="1"/>
</dbReference>
<dbReference type="InterPro" id="IPR009006">
    <property type="entry name" value="Ala_racemase/Decarboxylase_C"/>
</dbReference>
<feature type="modified residue" description="N6-(pyridoxal phosphate)lysine" evidence="5">
    <location>
        <position position="56"/>
    </location>
</feature>
<dbReference type="Proteomes" id="UP000546464">
    <property type="component" value="Unassembled WGS sequence"/>
</dbReference>
<comment type="similarity">
    <text evidence="6">Belongs to the Orn/Lys/Arg decarboxylase class-II family.</text>
</comment>
<gene>
    <name evidence="9" type="ORF">H5P28_08645</name>
</gene>
<evidence type="ECO:0000313" key="9">
    <source>
        <dbReference type="EMBL" id="MBC2594329.1"/>
    </source>
</evidence>